<evidence type="ECO:0000313" key="3">
    <source>
        <dbReference type="Proteomes" id="UP000185544"/>
    </source>
</evidence>
<evidence type="ECO:0000313" key="2">
    <source>
        <dbReference type="EMBL" id="APS00347.1"/>
    </source>
</evidence>
<name>A0A1L6MY18_9BACT</name>
<evidence type="ECO:0008006" key="4">
    <source>
        <dbReference type="Google" id="ProtNLM"/>
    </source>
</evidence>
<sequence>MHVVQHGYDHLRGVTYLEKLLRDCSQKQREEIVSLVKKELNMRGGARDEDVSEDTGPVLIFDRQGGKEME</sequence>
<dbReference type="AlphaFoldDB" id="A0A1L6MY18"/>
<gene>
    <name evidence="2" type="ORF">BCY86_06390</name>
</gene>
<dbReference type="EMBL" id="CP016908">
    <property type="protein sequence ID" value="APS00347.1"/>
    <property type="molecule type" value="Genomic_DNA"/>
</dbReference>
<dbReference type="RefSeq" id="WP_075277012.1">
    <property type="nucleotide sequence ID" value="NZ_CP016908.1"/>
</dbReference>
<dbReference type="InterPro" id="IPR036821">
    <property type="entry name" value="Peptide_deformylase_sf"/>
</dbReference>
<protein>
    <recommendedName>
        <fullName evidence="4">Peptide deformylase</fullName>
    </recommendedName>
</protein>
<reference evidence="2 3" key="1">
    <citation type="submission" date="2016-08" db="EMBL/GenBank/DDBJ databases">
        <title>Identification and validation of antigenic proteins from Pajaroellobacter abortibovis using de-novo genome sequence assembly and reverse vaccinology.</title>
        <authorList>
            <person name="Welly B.T."/>
            <person name="Miller M.R."/>
            <person name="Stott J.L."/>
            <person name="Blanchard M.T."/>
            <person name="Islas-Trejo A.D."/>
            <person name="O'Rourke S.M."/>
            <person name="Young A.E."/>
            <person name="Medrano J.F."/>
            <person name="Van Eenennaam A.L."/>
        </authorList>
    </citation>
    <scope>NUCLEOTIDE SEQUENCE [LARGE SCALE GENOMIC DNA]</scope>
    <source>
        <strain evidence="2 3">BTF92-0548A/99-0131</strain>
    </source>
</reference>
<feature type="region of interest" description="Disordered" evidence="1">
    <location>
        <begin position="43"/>
        <end position="70"/>
    </location>
</feature>
<dbReference type="KEGG" id="pabo:BCY86_06390"/>
<accession>A0A1L6MY18</accession>
<evidence type="ECO:0000256" key="1">
    <source>
        <dbReference type="SAM" id="MobiDB-lite"/>
    </source>
</evidence>
<dbReference type="SUPFAM" id="SSF56420">
    <property type="entry name" value="Peptide deformylase"/>
    <property type="match status" value="1"/>
</dbReference>
<organism evidence="2 3">
    <name type="scientific">Pajaroellobacter abortibovis</name>
    <dbReference type="NCBI Taxonomy" id="1882918"/>
    <lineage>
        <taxon>Bacteria</taxon>
        <taxon>Pseudomonadati</taxon>
        <taxon>Myxococcota</taxon>
        <taxon>Polyangia</taxon>
        <taxon>Polyangiales</taxon>
        <taxon>Polyangiaceae</taxon>
    </lineage>
</organism>
<keyword evidence="3" id="KW-1185">Reference proteome</keyword>
<dbReference type="Proteomes" id="UP000185544">
    <property type="component" value="Chromosome"/>
</dbReference>
<proteinExistence type="predicted"/>